<comment type="subunit">
    <text evidence="3">DNA polymerase III contains a core (composed of alpha, epsilon and theta chains) that associates with a tau subunit. This core dimerizes to form the POLIII' complex. PolIII' associates with the gamma complex (composed of gamma, delta, delta', psi and chi chains) and with the beta chain to form the complete DNA polymerase III complex.</text>
</comment>
<dbReference type="GO" id="GO:0003887">
    <property type="term" value="F:DNA-directed DNA polymerase activity"/>
    <property type="evidence" value="ECO:0007669"/>
    <property type="project" value="UniProtKB-KW"/>
</dbReference>
<dbReference type="PANTHER" id="PTHR11669:SF0">
    <property type="entry name" value="PROTEIN STICHEL-LIKE 2"/>
    <property type="match status" value="1"/>
</dbReference>
<sequence>MFYTKYRPQKFSELIGLNHVVSSITGAIAGGNPPHAYFFSGSRGIGKTTTARLIAKALNCESPEINSSDLIVKFEPCGKCSNCLAIQNGSHIDLIEIDAASNRGIDNIRELKDNVILSPSLGKSKIYIIDEVHMLTTEASNALLKTLEEPPAHAYFILCTTNPEKVLLTIKSRCQQFHLTRPTTENIVAKLVKIVKDSKKDMADESLKKIAIAAKGAYREAETLLEQIVSGDASEDKILASHNLNYFSFAKAVFAGSRAESIELIHEIYSGGENIEYFTEKFVEYLRSLLFSNLKVTGVDDVMDLTSEEVEFAGGISITKLKEGIEKFSMALNEFRFAAVPTLPLELAAVELAGDRKEDTVRKNPSRPFGPDKKIDSQKEGKNDKSQKEKIGSSKASEEDKTSSKSDSKESSSKDEKIEVEDSKEPEDKYADLSNNAGLFVEFPYKELIEKVKPSNHSINLMMHSCDFVGFDGKNLHLTAYYSFHRERLMSVKVRGIIENAAQELTGSVVVLKCGLSAKKPDAKKLTDMNVMPIVKKEKEEDVDEIFEKVFGGHVERKE</sequence>
<feature type="domain" description="AAA+ ATPase" evidence="5">
    <location>
        <begin position="33"/>
        <end position="183"/>
    </location>
</feature>
<gene>
    <name evidence="3" type="primary">dnaX</name>
    <name evidence="6" type="ORF">A2982_00320</name>
</gene>
<dbReference type="InterPro" id="IPR003593">
    <property type="entry name" value="AAA+_ATPase"/>
</dbReference>
<dbReference type="EC" id="2.7.7.7" evidence="3"/>
<evidence type="ECO:0000256" key="2">
    <source>
        <dbReference type="ARBA" id="ARBA00049244"/>
    </source>
</evidence>
<name>A0A1F4V4G2_UNCKA</name>
<dbReference type="NCBIfam" id="TIGR02397">
    <property type="entry name" value="dnaX_nterm"/>
    <property type="match status" value="1"/>
</dbReference>
<evidence type="ECO:0000313" key="6">
    <source>
        <dbReference type="EMBL" id="OGC52039.1"/>
    </source>
</evidence>
<evidence type="ECO:0000256" key="4">
    <source>
        <dbReference type="SAM" id="MobiDB-lite"/>
    </source>
</evidence>
<reference evidence="6 7" key="1">
    <citation type="journal article" date="2016" name="Nat. Commun.">
        <title>Thousands of microbial genomes shed light on interconnected biogeochemical processes in an aquifer system.</title>
        <authorList>
            <person name="Anantharaman K."/>
            <person name="Brown C.T."/>
            <person name="Hug L.A."/>
            <person name="Sharon I."/>
            <person name="Castelle C.J."/>
            <person name="Probst A.J."/>
            <person name="Thomas B.C."/>
            <person name="Singh A."/>
            <person name="Wilkins M.J."/>
            <person name="Karaoz U."/>
            <person name="Brodie E.L."/>
            <person name="Williams K.H."/>
            <person name="Hubbard S.S."/>
            <person name="Banfield J.F."/>
        </authorList>
    </citation>
    <scope>NUCLEOTIDE SEQUENCE [LARGE SCALE GENOMIC DNA]</scope>
</reference>
<keyword evidence="3" id="KW-0548">Nucleotidyltransferase</keyword>
<dbReference type="GO" id="GO:0006261">
    <property type="term" value="P:DNA-templated DNA replication"/>
    <property type="evidence" value="ECO:0007669"/>
    <property type="project" value="TreeGrafter"/>
</dbReference>
<dbReference type="InterPro" id="IPR012763">
    <property type="entry name" value="DNA_pol_III_sug/sutau_N"/>
</dbReference>
<dbReference type="Gene3D" id="3.40.50.300">
    <property type="entry name" value="P-loop containing nucleotide triphosphate hydrolases"/>
    <property type="match status" value="1"/>
</dbReference>
<comment type="similarity">
    <text evidence="3">Belongs to the DnaX/STICHEL family.</text>
</comment>
<keyword evidence="3" id="KW-0067">ATP-binding</keyword>
<dbReference type="Gene3D" id="1.10.8.60">
    <property type="match status" value="1"/>
</dbReference>
<proteinExistence type="inferred from homology"/>
<dbReference type="CDD" id="cd00009">
    <property type="entry name" value="AAA"/>
    <property type="match status" value="1"/>
</dbReference>
<dbReference type="AlphaFoldDB" id="A0A1F4V4G2"/>
<accession>A0A1F4V4G2</accession>
<keyword evidence="3" id="KW-0808">Transferase</keyword>
<evidence type="ECO:0000256" key="1">
    <source>
        <dbReference type="ARBA" id="ARBA00022932"/>
    </source>
</evidence>
<dbReference type="SUPFAM" id="SSF52540">
    <property type="entry name" value="P-loop containing nucleoside triphosphate hydrolases"/>
    <property type="match status" value="1"/>
</dbReference>
<comment type="caution">
    <text evidence="6">The sequence shown here is derived from an EMBL/GenBank/DDBJ whole genome shotgun (WGS) entry which is preliminary data.</text>
</comment>
<dbReference type="Proteomes" id="UP000178771">
    <property type="component" value="Unassembled WGS sequence"/>
</dbReference>
<feature type="compositionally biased region" description="Basic and acidic residues" evidence="4">
    <location>
        <begin position="370"/>
        <end position="431"/>
    </location>
</feature>
<dbReference type="InterPro" id="IPR027417">
    <property type="entry name" value="P-loop_NTPase"/>
</dbReference>
<dbReference type="InterPro" id="IPR050238">
    <property type="entry name" value="DNA_Rep/Repair_Clamp_Loader"/>
</dbReference>
<dbReference type="STRING" id="1802624.A2982_00320"/>
<evidence type="ECO:0000256" key="3">
    <source>
        <dbReference type="RuleBase" id="RU364063"/>
    </source>
</evidence>
<keyword evidence="3" id="KW-0547">Nucleotide-binding</keyword>
<dbReference type="GO" id="GO:0009360">
    <property type="term" value="C:DNA polymerase III complex"/>
    <property type="evidence" value="ECO:0007669"/>
    <property type="project" value="InterPro"/>
</dbReference>
<comment type="function">
    <text evidence="3">DNA polymerase III is a complex, multichain enzyme responsible for most of the replicative synthesis in bacteria. This DNA polymerase also exhibits 3' to 5' exonuclease activity.</text>
</comment>
<dbReference type="EMBL" id="MEVH01000007">
    <property type="protein sequence ID" value="OGC52039.1"/>
    <property type="molecule type" value="Genomic_DNA"/>
</dbReference>
<comment type="catalytic activity">
    <reaction evidence="2 3">
        <text>DNA(n) + a 2'-deoxyribonucleoside 5'-triphosphate = DNA(n+1) + diphosphate</text>
        <dbReference type="Rhea" id="RHEA:22508"/>
        <dbReference type="Rhea" id="RHEA-COMP:17339"/>
        <dbReference type="Rhea" id="RHEA-COMP:17340"/>
        <dbReference type="ChEBI" id="CHEBI:33019"/>
        <dbReference type="ChEBI" id="CHEBI:61560"/>
        <dbReference type="ChEBI" id="CHEBI:173112"/>
        <dbReference type="EC" id="2.7.7.7"/>
    </reaction>
</comment>
<keyword evidence="1 3" id="KW-0239">DNA-directed DNA polymerase</keyword>
<evidence type="ECO:0000259" key="5">
    <source>
        <dbReference type="SMART" id="SM00382"/>
    </source>
</evidence>
<dbReference type="GO" id="GO:0005524">
    <property type="term" value="F:ATP binding"/>
    <property type="evidence" value="ECO:0007669"/>
    <property type="project" value="UniProtKB-KW"/>
</dbReference>
<dbReference type="PANTHER" id="PTHR11669">
    <property type="entry name" value="REPLICATION FACTOR C / DNA POLYMERASE III GAMMA-TAU SUBUNIT"/>
    <property type="match status" value="1"/>
</dbReference>
<evidence type="ECO:0000313" key="7">
    <source>
        <dbReference type="Proteomes" id="UP000178771"/>
    </source>
</evidence>
<keyword evidence="3" id="KW-0235">DNA replication</keyword>
<organism evidence="6 7">
    <name type="scientific">candidate division WWE3 bacterium RIFCSPLOWO2_01_FULL_39_13</name>
    <dbReference type="NCBI Taxonomy" id="1802624"/>
    <lineage>
        <taxon>Bacteria</taxon>
        <taxon>Katanobacteria</taxon>
    </lineage>
</organism>
<dbReference type="SMART" id="SM00382">
    <property type="entry name" value="AAA"/>
    <property type="match status" value="1"/>
</dbReference>
<dbReference type="Pfam" id="PF13177">
    <property type="entry name" value="DNA_pol3_delta2"/>
    <property type="match status" value="1"/>
</dbReference>
<protein>
    <recommendedName>
        <fullName evidence="3">DNA polymerase III subunit gamma/tau</fullName>
        <ecNumber evidence="3">2.7.7.7</ecNumber>
    </recommendedName>
</protein>
<feature type="region of interest" description="Disordered" evidence="4">
    <location>
        <begin position="356"/>
        <end position="431"/>
    </location>
</feature>